<feature type="region of interest" description="Disordered" evidence="1">
    <location>
        <begin position="35"/>
        <end position="119"/>
    </location>
</feature>
<feature type="compositionally biased region" description="Basic and acidic residues" evidence="1">
    <location>
        <begin position="69"/>
        <end position="81"/>
    </location>
</feature>
<organism evidence="2">
    <name type="scientific">Culex pipiens</name>
    <name type="common">House mosquito</name>
    <dbReference type="NCBI Taxonomy" id="7175"/>
    <lineage>
        <taxon>Eukaryota</taxon>
        <taxon>Metazoa</taxon>
        <taxon>Ecdysozoa</taxon>
        <taxon>Arthropoda</taxon>
        <taxon>Hexapoda</taxon>
        <taxon>Insecta</taxon>
        <taxon>Pterygota</taxon>
        <taxon>Neoptera</taxon>
        <taxon>Endopterygota</taxon>
        <taxon>Diptera</taxon>
        <taxon>Nematocera</taxon>
        <taxon>Culicoidea</taxon>
        <taxon>Culicidae</taxon>
        <taxon>Culicinae</taxon>
        <taxon>Culicini</taxon>
        <taxon>Culex</taxon>
        <taxon>Culex</taxon>
    </lineage>
</organism>
<dbReference type="AlphaFoldDB" id="A0A8D8PFF1"/>
<evidence type="ECO:0000313" key="2">
    <source>
        <dbReference type="EMBL" id="CAG6600006.1"/>
    </source>
</evidence>
<dbReference type="EMBL" id="HBUE01084013">
    <property type="protein sequence ID" value="CAG6478874.1"/>
    <property type="molecule type" value="Transcribed_RNA"/>
</dbReference>
<dbReference type="EMBL" id="HBUE01344457">
    <property type="protein sequence ID" value="CAG6600006.1"/>
    <property type="molecule type" value="Transcribed_RNA"/>
</dbReference>
<feature type="region of interest" description="Disordered" evidence="1">
    <location>
        <begin position="1"/>
        <end position="21"/>
    </location>
</feature>
<sequence>MLGDDAPQANHAGSCLPGNRQQLPLVLALDHHDRRRAAPNARTAPALPGANRAADRTVEAKQLVQGPRDAVHEVSHAERPGHGGAAGQPGHPVPLGSVHAGRHGLSAENVPQLNAGLAT</sequence>
<reference evidence="2" key="1">
    <citation type="submission" date="2021-05" db="EMBL/GenBank/DDBJ databases">
        <authorList>
            <person name="Alioto T."/>
            <person name="Alioto T."/>
            <person name="Gomez Garrido J."/>
        </authorList>
    </citation>
    <scope>NUCLEOTIDE SEQUENCE</scope>
</reference>
<dbReference type="EMBL" id="HBUE01237523">
    <property type="protein sequence ID" value="CAG6547803.1"/>
    <property type="molecule type" value="Transcribed_RNA"/>
</dbReference>
<name>A0A8D8PFF1_CULPI</name>
<evidence type="ECO:0000256" key="1">
    <source>
        <dbReference type="SAM" id="MobiDB-lite"/>
    </source>
</evidence>
<proteinExistence type="predicted"/>
<accession>A0A8D8PFF1</accession>
<protein>
    <submittedName>
        <fullName evidence="2">(northern house mosquito) hypothetical protein</fullName>
    </submittedName>
</protein>
<feature type="compositionally biased region" description="Low complexity" evidence="1">
    <location>
        <begin position="38"/>
        <end position="48"/>
    </location>
</feature>